<feature type="active site" evidence="4">
    <location>
        <position position="10"/>
    </location>
</feature>
<dbReference type="Gene3D" id="3.30.1060.10">
    <property type="entry name" value="Peptide methionine sulphoxide reductase MsrA"/>
    <property type="match status" value="1"/>
</dbReference>
<comment type="catalytic activity">
    <reaction evidence="3 4">
        <text>[thioredoxin]-disulfide + L-methionine + H2O = L-methionine (S)-S-oxide + [thioredoxin]-dithiol</text>
        <dbReference type="Rhea" id="RHEA:19993"/>
        <dbReference type="Rhea" id="RHEA-COMP:10698"/>
        <dbReference type="Rhea" id="RHEA-COMP:10700"/>
        <dbReference type="ChEBI" id="CHEBI:15377"/>
        <dbReference type="ChEBI" id="CHEBI:29950"/>
        <dbReference type="ChEBI" id="CHEBI:50058"/>
        <dbReference type="ChEBI" id="CHEBI:57844"/>
        <dbReference type="ChEBI" id="CHEBI:58772"/>
        <dbReference type="EC" id="1.8.4.11"/>
    </reaction>
</comment>
<dbReference type="InterPro" id="IPR036509">
    <property type="entry name" value="Met_Sox_Rdtase_MsrA_sf"/>
</dbReference>
<feature type="domain" description="Peptide methionine sulphoxide reductase MsrA" evidence="5">
    <location>
        <begin position="3"/>
        <end position="153"/>
    </location>
</feature>
<dbReference type="InterPro" id="IPR050162">
    <property type="entry name" value="MsrA_MetSO_reductase"/>
</dbReference>
<evidence type="ECO:0000256" key="1">
    <source>
        <dbReference type="ARBA" id="ARBA00023002"/>
    </source>
</evidence>
<reference evidence="6" key="1">
    <citation type="submission" date="2023-02" db="EMBL/GenBank/DDBJ databases">
        <title>Gut commensal Christensenella minuta modulates host metabolism via a new class of secondary bile acids.</title>
        <authorList>
            <person name="Liu C."/>
        </authorList>
    </citation>
    <scope>NUCLEOTIDE SEQUENCE</scope>
    <source>
        <strain evidence="6">CA70</strain>
    </source>
</reference>
<comment type="similarity">
    <text evidence="4">Belongs to the MsrA Met sulfoxide reductase family.</text>
</comment>
<dbReference type="EMBL" id="CP117826">
    <property type="protein sequence ID" value="XCC61918.1"/>
    <property type="molecule type" value="Genomic_DNA"/>
</dbReference>
<dbReference type="GO" id="GO:0008113">
    <property type="term" value="F:peptide-methionine (S)-S-oxide reductase activity"/>
    <property type="evidence" value="ECO:0007669"/>
    <property type="project" value="UniProtKB-UniRule"/>
</dbReference>
<name>A0AAU8A782_9FIRM</name>
<dbReference type="PANTHER" id="PTHR42799">
    <property type="entry name" value="MITOCHONDRIAL PEPTIDE METHIONINE SULFOXIDE REDUCTASE"/>
    <property type="match status" value="1"/>
</dbReference>
<dbReference type="PANTHER" id="PTHR42799:SF2">
    <property type="entry name" value="MITOCHONDRIAL PEPTIDE METHIONINE SULFOXIDE REDUCTASE"/>
    <property type="match status" value="1"/>
</dbReference>
<dbReference type="InterPro" id="IPR002569">
    <property type="entry name" value="Met_Sox_Rdtase_MsrA_dom"/>
</dbReference>
<dbReference type="SUPFAM" id="SSF55068">
    <property type="entry name" value="Peptide methionine sulfoxide reductase"/>
    <property type="match status" value="1"/>
</dbReference>
<sequence length="168" mass="19475">MKEIFLAGGCFWGVQRYYDQIAGVIGTQVGYANGRTVGPTYEDVCRGDSDFAETVWVRYDENKISLEDILTLFFRIIDPTARDRQGNDVGTQYRTGIYYVDPADEFKIRSYIAAIQPNYPRKIVTEIERLRNYYTAEAYHQHYLEKNPGGYCHIKKEDFQYAGTYTPV</sequence>
<evidence type="ECO:0000256" key="4">
    <source>
        <dbReference type="HAMAP-Rule" id="MF_01401"/>
    </source>
</evidence>
<evidence type="ECO:0000259" key="5">
    <source>
        <dbReference type="Pfam" id="PF01625"/>
    </source>
</evidence>
<dbReference type="AlphaFoldDB" id="A0AAU8A782"/>
<dbReference type="NCBIfam" id="TIGR00401">
    <property type="entry name" value="msrA"/>
    <property type="match status" value="1"/>
</dbReference>
<dbReference type="EC" id="1.8.4.11" evidence="4"/>
<gene>
    <name evidence="4 6" type="primary">msrA</name>
    <name evidence="6" type="ORF">PUP29_10355</name>
</gene>
<dbReference type="RefSeq" id="WP_079545979.1">
    <property type="nucleotide sequence ID" value="NZ_CP117826.1"/>
</dbReference>
<evidence type="ECO:0000256" key="2">
    <source>
        <dbReference type="ARBA" id="ARBA00047806"/>
    </source>
</evidence>
<dbReference type="Pfam" id="PF01625">
    <property type="entry name" value="PMSR"/>
    <property type="match status" value="1"/>
</dbReference>
<keyword evidence="1 4" id="KW-0560">Oxidoreductase</keyword>
<comment type="catalytic activity">
    <reaction evidence="2 4">
        <text>L-methionyl-[protein] + [thioredoxin]-disulfide + H2O = L-methionyl-(S)-S-oxide-[protein] + [thioredoxin]-dithiol</text>
        <dbReference type="Rhea" id="RHEA:14217"/>
        <dbReference type="Rhea" id="RHEA-COMP:10698"/>
        <dbReference type="Rhea" id="RHEA-COMP:10700"/>
        <dbReference type="Rhea" id="RHEA-COMP:12313"/>
        <dbReference type="Rhea" id="RHEA-COMP:12315"/>
        <dbReference type="ChEBI" id="CHEBI:15377"/>
        <dbReference type="ChEBI" id="CHEBI:16044"/>
        <dbReference type="ChEBI" id="CHEBI:29950"/>
        <dbReference type="ChEBI" id="CHEBI:44120"/>
        <dbReference type="ChEBI" id="CHEBI:50058"/>
        <dbReference type="EC" id="1.8.4.11"/>
    </reaction>
</comment>
<organism evidence="6">
    <name type="scientific">Christensenella massiliensis</name>
    <dbReference type="NCBI Taxonomy" id="1805714"/>
    <lineage>
        <taxon>Bacteria</taxon>
        <taxon>Bacillati</taxon>
        <taxon>Bacillota</taxon>
        <taxon>Clostridia</taxon>
        <taxon>Christensenellales</taxon>
        <taxon>Christensenellaceae</taxon>
        <taxon>Christensenella</taxon>
    </lineage>
</organism>
<evidence type="ECO:0000313" key="6">
    <source>
        <dbReference type="EMBL" id="XCC61918.1"/>
    </source>
</evidence>
<accession>A0AAU8A782</accession>
<dbReference type="HAMAP" id="MF_01401">
    <property type="entry name" value="MsrA"/>
    <property type="match status" value="1"/>
</dbReference>
<evidence type="ECO:0000256" key="3">
    <source>
        <dbReference type="ARBA" id="ARBA00048782"/>
    </source>
</evidence>
<proteinExistence type="inferred from homology"/>
<dbReference type="GO" id="GO:0034599">
    <property type="term" value="P:cellular response to oxidative stress"/>
    <property type="evidence" value="ECO:0007669"/>
    <property type="project" value="TreeGrafter"/>
</dbReference>
<protein>
    <recommendedName>
        <fullName evidence="4">Peptide methionine sulfoxide reductase MsrA</fullName>
        <shortName evidence="4">Protein-methionine-S-oxide reductase</shortName>
        <ecNumber evidence="4">1.8.4.11</ecNumber>
    </recommendedName>
    <alternativeName>
        <fullName evidence="4">Peptide-methionine (S)-S-oxide reductase</fullName>
        <shortName evidence="4">Peptide Met(O) reductase</shortName>
    </alternativeName>
</protein>
<dbReference type="GO" id="GO:0005737">
    <property type="term" value="C:cytoplasm"/>
    <property type="evidence" value="ECO:0007669"/>
    <property type="project" value="TreeGrafter"/>
</dbReference>
<comment type="function">
    <text evidence="4">Has an important function as a repair enzyme for proteins that have been inactivated by oxidation. Catalyzes the reversible oxidation-reduction of methionine sulfoxide in proteins to methionine.</text>
</comment>